<dbReference type="InterPro" id="IPR014026">
    <property type="entry name" value="UDP-Glc/GDP-Man_DH_dimer"/>
</dbReference>
<evidence type="ECO:0000256" key="4">
    <source>
        <dbReference type="ARBA" id="ARBA00015132"/>
    </source>
</evidence>
<evidence type="ECO:0000313" key="10">
    <source>
        <dbReference type="EMBL" id="GLS64491.1"/>
    </source>
</evidence>
<dbReference type="Gene3D" id="3.40.50.720">
    <property type="entry name" value="NAD(P)-binding Rossmann-like Domain"/>
    <property type="match status" value="2"/>
</dbReference>
<dbReference type="SMART" id="SM00984">
    <property type="entry name" value="UDPG_MGDP_dh_C"/>
    <property type="match status" value="1"/>
</dbReference>
<dbReference type="InterPro" id="IPR036291">
    <property type="entry name" value="NAD(P)-bd_dom_sf"/>
</dbReference>
<evidence type="ECO:0000256" key="3">
    <source>
        <dbReference type="ARBA" id="ARBA00012954"/>
    </source>
</evidence>
<dbReference type="SUPFAM" id="SSF48179">
    <property type="entry name" value="6-phosphogluconate dehydrogenase C-terminal domain-like"/>
    <property type="match status" value="1"/>
</dbReference>
<protein>
    <recommendedName>
        <fullName evidence="4 8">UDP-glucose 6-dehydrogenase</fullName>
        <ecNumber evidence="3 8">1.1.1.22</ecNumber>
    </recommendedName>
</protein>
<comment type="catalytic activity">
    <reaction evidence="7 8">
        <text>UDP-alpha-D-glucose + 2 NAD(+) + H2O = UDP-alpha-D-glucuronate + 2 NADH + 3 H(+)</text>
        <dbReference type="Rhea" id="RHEA:23596"/>
        <dbReference type="ChEBI" id="CHEBI:15377"/>
        <dbReference type="ChEBI" id="CHEBI:15378"/>
        <dbReference type="ChEBI" id="CHEBI:57540"/>
        <dbReference type="ChEBI" id="CHEBI:57945"/>
        <dbReference type="ChEBI" id="CHEBI:58052"/>
        <dbReference type="ChEBI" id="CHEBI:58885"/>
        <dbReference type="EC" id="1.1.1.22"/>
    </reaction>
</comment>
<dbReference type="PANTHER" id="PTHR43750:SF3">
    <property type="entry name" value="UDP-GLUCOSE 6-DEHYDROGENASE TUAD"/>
    <property type="match status" value="1"/>
</dbReference>
<evidence type="ECO:0000256" key="8">
    <source>
        <dbReference type="PIRNR" id="PIRNR000124"/>
    </source>
</evidence>
<evidence type="ECO:0000313" key="11">
    <source>
        <dbReference type="Proteomes" id="UP001156856"/>
    </source>
</evidence>
<organism evidence="10 11">
    <name type="scientific">Methylobacterium oxalidis</name>
    <dbReference type="NCBI Taxonomy" id="944322"/>
    <lineage>
        <taxon>Bacteria</taxon>
        <taxon>Pseudomonadati</taxon>
        <taxon>Pseudomonadota</taxon>
        <taxon>Alphaproteobacteria</taxon>
        <taxon>Hyphomicrobiales</taxon>
        <taxon>Methylobacteriaceae</taxon>
        <taxon>Methylobacterium</taxon>
    </lineage>
</organism>
<dbReference type="InterPro" id="IPR001732">
    <property type="entry name" value="UDP-Glc/GDP-Man_DH_N"/>
</dbReference>
<dbReference type="PANTHER" id="PTHR43750">
    <property type="entry name" value="UDP-GLUCOSE 6-DEHYDROGENASE TUAD"/>
    <property type="match status" value="1"/>
</dbReference>
<dbReference type="SUPFAM" id="SSF51735">
    <property type="entry name" value="NAD(P)-binding Rossmann-fold domains"/>
    <property type="match status" value="1"/>
</dbReference>
<comment type="pathway">
    <text evidence="1">Nucleotide-sugar biosynthesis; UDP-alpha-D-glucuronate biosynthesis; UDP-alpha-D-glucuronate from UDP-alpha-D-glucose: step 1/1.</text>
</comment>
<proteinExistence type="inferred from homology"/>
<evidence type="ECO:0000256" key="6">
    <source>
        <dbReference type="ARBA" id="ARBA00023027"/>
    </source>
</evidence>
<dbReference type="Gene3D" id="1.20.5.100">
    <property type="entry name" value="Cytochrome c1, transmembrane anchor, C-terminal"/>
    <property type="match status" value="1"/>
</dbReference>
<evidence type="ECO:0000256" key="1">
    <source>
        <dbReference type="ARBA" id="ARBA00004701"/>
    </source>
</evidence>
<dbReference type="EMBL" id="BSPK01000039">
    <property type="protein sequence ID" value="GLS64491.1"/>
    <property type="molecule type" value="Genomic_DNA"/>
</dbReference>
<sequence>MKIAMVGSGYVGLVSGTCFADFGHSVVCIDKDPAKIEALNAGRIPIYEPGLEALVADNVRQGRLTFTTAMRDAVAQADAVFIAVGTPSRRGDGFADLSFVYAAAREIAQSLSGFTVVVTKSTVPVGTGDEVERILRETAPDAEVAVVSNPEFLREGAAISDFKRPDRIVIGAEDERAAEVMREIYRPLYLNAAPILVTGRRTAELTKYAANAFLATKITFINEIADLCERVGANVQEVARGIGLDNRIGAKFLHAGPGYGGSCFPKDTLALVKTAQDAGTPVRLVETVVSVNESRKRAMARKIIAACGGQVRGRTIALLGLTFKPNTDDMRDAPSLSIVAGLQDAGARVRAYDPEGMEQARPLLPDIGYAADPYDCAEGADALVLVTEWDAFRALDFDRLKAIMAEPVVVDLRNVYWSRDIAKLGFSYTAIGQKMNALVE</sequence>
<name>A0ABQ6DJ83_9HYPH</name>
<evidence type="ECO:0000256" key="5">
    <source>
        <dbReference type="ARBA" id="ARBA00023002"/>
    </source>
</evidence>
<dbReference type="InterPro" id="IPR017476">
    <property type="entry name" value="UDP-Glc/GDP-Man"/>
</dbReference>
<dbReference type="InterPro" id="IPR028357">
    <property type="entry name" value="UDPglc_DH_bac"/>
</dbReference>
<comment type="similarity">
    <text evidence="2 8">Belongs to the UDP-glucose/GDP-mannose dehydrogenase family.</text>
</comment>
<keyword evidence="6 8" id="KW-0520">NAD</keyword>
<dbReference type="PIRSF" id="PIRSF000124">
    <property type="entry name" value="UDPglc_GDPman_dh"/>
    <property type="match status" value="1"/>
</dbReference>
<dbReference type="RefSeq" id="WP_284213784.1">
    <property type="nucleotide sequence ID" value="NZ_BSPK01000039.1"/>
</dbReference>
<dbReference type="Proteomes" id="UP001156856">
    <property type="component" value="Unassembled WGS sequence"/>
</dbReference>
<evidence type="ECO:0000256" key="2">
    <source>
        <dbReference type="ARBA" id="ARBA00006601"/>
    </source>
</evidence>
<dbReference type="NCBIfam" id="TIGR03026">
    <property type="entry name" value="NDP-sugDHase"/>
    <property type="match status" value="1"/>
</dbReference>
<comment type="caution">
    <text evidence="10">The sequence shown here is derived from an EMBL/GenBank/DDBJ whole genome shotgun (WGS) entry which is preliminary data.</text>
</comment>
<dbReference type="SUPFAM" id="SSF52413">
    <property type="entry name" value="UDP-glucose/GDP-mannose dehydrogenase C-terminal domain"/>
    <property type="match status" value="1"/>
</dbReference>
<dbReference type="Pfam" id="PF03720">
    <property type="entry name" value="UDPG_MGDP_dh_C"/>
    <property type="match status" value="1"/>
</dbReference>
<keyword evidence="5 8" id="KW-0560">Oxidoreductase</keyword>
<dbReference type="Pfam" id="PF03721">
    <property type="entry name" value="UDPG_MGDP_dh_N"/>
    <property type="match status" value="1"/>
</dbReference>
<dbReference type="InterPro" id="IPR008927">
    <property type="entry name" value="6-PGluconate_DH-like_C_sf"/>
</dbReference>
<keyword evidence="11" id="KW-1185">Reference proteome</keyword>
<dbReference type="Pfam" id="PF00984">
    <property type="entry name" value="UDPG_MGDP_dh"/>
    <property type="match status" value="1"/>
</dbReference>
<reference evidence="11" key="1">
    <citation type="journal article" date="2019" name="Int. J. Syst. Evol. Microbiol.">
        <title>The Global Catalogue of Microorganisms (GCM) 10K type strain sequencing project: providing services to taxonomists for standard genome sequencing and annotation.</title>
        <authorList>
            <consortium name="The Broad Institute Genomics Platform"/>
            <consortium name="The Broad Institute Genome Sequencing Center for Infectious Disease"/>
            <person name="Wu L."/>
            <person name="Ma J."/>
        </authorList>
    </citation>
    <scope>NUCLEOTIDE SEQUENCE [LARGE SCALE GENOMIC DNA]</scope>
    <source>
        <strain evidence="11">NBRC 107715</strain>
    </source>
</reference>
<feature type="domain" description="UDP-glucose/GDP-mannose dehydrogenase C-terminal" evidence="9">
    <location>
        <begin position="317"/>
        <end position="418"/>
    </location>
</feature>
<dbReference type="EC" id="1.1.1.22" evidence="3 8"/>
<evidence type="ECO:0000259" key="9">
    <source>
        <dbReference type="SMART" id="SM00984"/>
    </source>
</evidence>
<dbReference type="PIRSF" id="PIRSF500134">
    <property type="entry name" value="UDPglc_DH_bac"/>
    <property type="match status" value="1"/>
</dbReference>
<accession>A0ABQ6DJ83</accession>
<gene>
    <name evidence="10" type="primary">rkpK</name>
    <name evidence="10" type="ORF">GCM10007888_28720</name>
</gene>
<dbReference type="InterPro" id="IPR014027">
    <property type="entry name" value="UDP-Glc/GDP-Man_DH_C"/>
</dbReference>
<evidence type="ECO:0000256" key="7">
    <source>
        <dbReference type="ARBA" id="ARBA00047473"/>
    </source>
</evidence>
<dbReference type="InterPro" id="IPR036220">
    <property type="entry name" value="UDP-Glc/GDP-Man_DH_C_sf"/>
</dbReference>